<evidence type="ECO:0008006" key="3">
    <source>
        <dbReference type="Google" id="ProtNLM"/>
    </source>
</evidence>
<evidence type="ECO:0000313" key="2">
    <source>
        <dbReference type="EMBL" id="VFU32867.1"/>
    </source>
</evidence>
<feature type="region of interest" description="Disordered" evidence="1">
    <location>
        <begin position="1"/>
        <end position="34"/>
    </location>
</feature>
<dbReference type="Gene3D" id="3.60.10.10">
    <property type="entry name" value="Endonuclease/exonuclease/phosphatase"/>
    <property type="match status" value="1"/>
</dbReference>
<dbReference type="EMBL" id="CAADRP010000857">
    <property type="protein sequence ID" value="VFU32867.1"/>
    <property type="molecule type" value="Genomic_DNA"/>
</dbReference>
<dbReference type="SUPFAM" id="SSF56219">
    <property type="entry name" value="DNase I-like"/>
    <property type="match status" value="1"/>
</dbReference>
<dbReference type="AlphaFoldDB" id="A0A6N2KXZ0"/>
<feature type="region of interest" description="Disordered" evidence="1">
    <location>
        <begin position="266"/>
        <end position="341"/>
    </location>
</feature>
<gene>
    <name evidence="2" type="ORF">SVIM_LOCUS147092</name>
</gene>
<protein>
    <recommendedName>
        <fullName evidence="3">Endonuclease/exonuclease/phosphatase domain-containing protein</fullName>
    </recommendedName>
</protein>
<evidence type="ECO:0000256" key="1">
    <source>
        <dbReference type="SAM" id="MobiDB-lite"/>
    </source>
</evidence>
<proteinExistence type="predicted"/>
<reference evidence="2" key="1">
    <citation type="submission" date="2019-03" db="EMBL/GenBank/DDBJ databases">
        <authorList>
            <person name="Mank J."/>
            <person name="Almeida P."/>
        </authorList>
    </citation>
    <scope>NUCLEOTIDE SEQUENCE</scope>
    <source>
        <strain evidence="2">78183</strain>
    </source>
</reference>
<accession>A0A6N2KXZ0</accession>
<name>A0A6N2KXZ0_SALVM</name>
<feature type="compositionally biased region" description="Polar residues" evidence="1">
    <location>
        <begin position="306"/>
        <end position="334"/>
    </location>
</feature>
<feature type="region of interest" description="Disordered" evidence="1">
    <location>
        <begin position="93"/>
        <end position="115"/>
    </location>
</feature>
<dbReference type="InterPro" id="IPR036691">
    <property type="entry name" value="Endo/exonu/phosph_ase_sf"/>
</dbReference>
<sequence length="535" mass="60020">MSHTHNHTSVNVGKRPTGKHPNIPQDQNAGRKAPISWAEKVKVTNAATTFTLEPLPRPPTGHQLVIPEEVQNLGCTDRGSRARAMVVWRETPNSPAMEPKVPISHKQNLHPTGVDSPERLAPPIVLEYARICVEIDAKLPYVHQFEVLTPLSTSPIPIQVDYEWKPTQCSTCKVFGHACIGREDTARVPDPQLVNKGNNLSPIQICTHPQILTHPRIDLPSEPSQIPKTHRITLSNTTTEHVLIKPPVPLIHGIRPDISEATTNPTEEAINISDPLTQKREIDSTKAKAKAKEAIYMDNRTDTVHSHSSQNEDMGETSSTSTKPRMPQLSQAKENPSPPLKTLRKKKVGRIRRWIATSRSVQRHANKFMFSIGSWSIRGINHPKKQKTVREWTKKKLDIIGLLEVKIASSNLPSIIEGLSLDNWGHLSNDDGRNPSRILIGWNKETCNLTSIHSSPQWLTCEVSTLNNSSLFRITFIYGQSTPARRVDLWNYITQHHFAFSSKPWLIQGDFNAIMGRNDRSGGSTAWHDHQDDFS</sequence>
<organism evidence="2">
    <name type="scientific">Salix viminalis</name>
    <name type="common">Common osier</name>
    <name type="synonym">Basket willow</name>
    <dbReference type="NCBI Taxonomy" id="40686"/>
    <lineage>
        <taxon>Eukaryota</taxon>
        <taxon>Viridiplantae</taxon>
        <taxon>Streptophyta</taxon>
        <taxon>Embryophyta</taxon>
        <taxon>Tracheophyta</taxon>
        <taxon>Spermatophyta</taxon>
        <taxon>Magnoliopsida</taxon>
        <taxon>eudicotyledons</taxon>
        <taxon>Gunneridae</taxon>
        <taxon>Pentapetalae</taxon>
        <taxon>rosids</taxon>
        <taxon>fabids</taxon>
        <taxon>Malpighiales</taxon>
        <taxon>Salicaceae</taxon>
        <taxon>Saliceae</taxon>
        <taxon>Salix</taxon>
    </lineage>
</organism>
<feature type="compositionally biased region" description="Basic and acidic residues" evidence="1">
    <location>
        <begin position="277"/>
        <end position="305"/>
    </location>
</feature>